<sequence>MRHMLGETWMELFDVVVTSARKPSFYQRTDRPFRSLDNKGVKTWERVTHFHGGELYTEGNVEQFMKFTGWYGPKVLYFGDHVYSDLMGPILKHGWRTGAIIHDLEKEIRISNTEEFRRSVTWLLSLQELIEALQTDNSDQAYELLREWKRERYMLREELKTMFNPQFGSVFRTYHNPSYFTRRLVRFADIYSSSISNLLNYPNDVTFYPRRQALPHEPCIEQIIA</sequence>
<evidence type="ECO:0000256" key="1">
    <source>
        <dbReference type="ARBA" id="ARBA00009589"/>
    </source>
</evidence>
<evidence type="ECO:0000256" key="4">
    <source>
        <dbReference type="ARBA" id="ARBA00022842"/>
    </source>
</evidence>
<evidence type="ECO:0000313" key="6">
    <source>
        <dbReference type="Proteomes" id="UP001152795"/>
    </source>
</evidence>
<protein>
    <submittedName>
        <fullName evidence="5">5 -nucleotidase domain-containing 3-like</fullName>
    </submittedName>
</protein>
<dbReference type="Pfam" id="PF05761">
    <property type="entry name" value="5_nucleotid"/>
    <property type="match status" value="1"/>
</dbReference>
<dbReference type="Proteomes" id="UP001152795">
    <property type="component" value="Unassembled WGS sequence"/>
</dbReference>
<reference evidence="5" key="1">
    <citation type="submission" date="2020-04" db="EMBL/GenBank/DDBJ databases">
        <authorList>
            <person name="Alioto T."/>
            <person name="Alioto T."/>
            <person name="Gomez Garrido J."/>
        </authorList>
    </citation>
    <scope>NUCLEOTIDE SEQUENCE</scope>
    <source>
        <strain evidence="5">A484AB</strain>
    </source>
</reference>
<evidence type="ECO:0000256" key="2">
    <source>
        <dbReference type="ARBA" id="ARBA00022723"/>
    </source>
</evidence>
<dbReference type="AlphaFoldDB" id="A0A7D9JTC6"/>
<dbReference type="SUPFAM" id="SSF56784">
    <property type="entry name" value="HAD-like"/>
    <property type="match status" value="1"/>
</dbReference>
<evidence type="ECO:0000256" key="3">
    <source>
        <dbReference type="ARBA" id="ARBA00022801"/>
    </source>
</evidence>
<keyword evidence="2" id="KW-0479">Metal-binding</keyword>
<dbReference type="InterPro" id="IPR036412">
    <property type="entry name" value="HAD-like_sf"/>
</dbReference>
<dbReference type="PANTHER" id="PTHR12103">
    <property type="entry name" value="5'-NUCLEOTIDASE DOMAIN-CONTAINING"/>
    <property type="match status" value="1"/>
</dbReference>
<dbReference type="GO" id="GO:0046872">
    <property type="term" value="F:metal ion binding"/>
    <property type="evidence" value="ECO:0007669"/>
    <property type="project" value="UniProtKB-KW"/>
</dbReference>
<proteinExistence type="inferred from homology"/>
<dbReference type="Gene3D" id="3.40.50.1000">
    <property type="entry name" value="HAD superfamily/HAD-like"/>
    <property type="match status" value="1"/>
</dbReference>
<dbReference type="InterPro" id="IPR023214">
    <property type="entry name" value="HAD_sf"/>
</dbReference>
<dbReference type="PANTHER" id="PTHR12103:SF12">
    <property type="entry name" value="FI20020P1"/>
    <property type="match status" value="1"/>
</dbReference>
<dbReference type="OrthoDB" id="409330at2759"/>
<keyword evidence="4" id="KW-0460">Magnesium</keyword>
<name>A0A7D9JTC6_PARCT</name>
<gene>
    <name evidence="5" type="ORF">PACLA_8A055860</name>
</gene>
<evidence type="ECO:0000313" key="5">
    <source>
        <dbReference type="EMBL" id="CAB4035324.1"/>
    </source>
</evidence>
<keyword evidence="6" id="KW-1185">Reference proteome</keyword>
<organism evidence="5 6">
    <name type="scientific">Paramuricea clavata</name>
    <name type="common">Red gorgonian</name>
    <name type="synonym">Violescent sea-whip</name>
    <dbReference type="NCBI Taxonomy" id="317549"/>
    <lineage>
        <taxon>Eukaryota</taxon>
        <taxon>Metazoa</taxon>
        <taxon>Cnidaria</taxon>
        <taxon>Anthozoa</taxon>
        <taxon>Octocorallia</taxon>
        <taxon>Malacalcyonacea</taxon>
        <taxon>Plexauridae</taxon>
        <taxon>Paramuricea</taxon>
    </lineage>
</organism>
<dbReference type="InterPro" id="IPR008380">
    <property type="entry name" value="HAD-SF_hydro_IG_5-nucl"/>
</dbReference>
<keyword evidence="3" id="KW-0378">Hydrolase</keyword>
<dbReference type="GO" id="GO:0008253">
    <property type="term" value="F:5'-nucleotidase activity"/>
    <property type="evidence" value="ECO:0007669"/>
    <property type="project" value="TreeGrafter"/>
</dbReference>
<dbReference type="EMBL" id="CACRXK020020939">
    <property type="protein sequence ID" value="CAB4035324.1"/>
    <property type="molecule type" value="Genomic_DNA"/>
</dbReference>
<comment type="similarity">
    <text evidence="1">Belongs to the 5'(3')-deoxyribonucleotidase family.</text>
</comment>
<comment type="caution">
    <text evidence="5">The sequence shown here is derived from an EMBL/GenBank/DDBJ whole genome shotgun (WGS) entry which is preliminary data.</text>
</comment>
<accession>A0A7D9JTC6</accession>